<dbReference type="STRING" id="1149755.A0A2J6RXI5"/>
<proteinExistence type="inferred from homology"/>
<evidence type="ECO:0000256" key="9">
    <source>
        <dbReference type="SAM" id="Phobius"/>
    </source>
</evidence>
<evidence type="ECO:0000256" key="4">
    <source>
        <dbReference type="ARBA" id="ARBA00022989"/>
    </source>
</evidence>
<evidence type="ECO:0000256" key="3">
    <source>
        <dbReference type="ARBA" id="ARBA00022792"/>
    </source>
</evidence>
<comment type="similarity">
    <text evidence="7">Belongs to the mitochondrial carrier (TC 2.A.29) family.</text>
</comment>
<evidence type="ECO:0000256" key="1">
    <source>
        <dbReference type="ARBA" id="ARBA00004141"/>
    </source>
</evidence>
<feature type="transmembrane region" description="Helical" evidence="9">
    <location>
        <begin position="266"/>
        <end position="283"/>
    </location>
</feature>
<sequence>MAHEDDVDTENQRPAVDEETPLLTSELTGEEQEPDPKEPEPTPASWWIWRVFWFIVAALALALFIKGWIDAGSDVNFDLGQALKRALGGGLSGAAAMVLQVLLLMPLRTIMNYQYRFGTSFTAATKTLYENGGYLRYYQGLGAALIQGPVSRFGDTAANAGILALLQSNSYLKDLPSPIKTIFASLCAAAFRIILTPIDTLKTTLQVQGASGTAILRQRIKTNGIGSLWWGAIATAAATFVGHYPWFATYNFLSENLPEVSKQDQFLLWLLRLAFIGFIASVVSDSVSNSLRVVKTFRQVNDIKVSYVEAARLVVLEDGVVGLFGRGLKTRILCNGLQGLLFSILWKLFLDLWDQKTSS</sequence>
<feature type="transmembrane region" description="Helical" evidence="9">
    <location>
        <begin position="47"/>
        <end position="69"/>
    </location>
</feature>
<evidence type="ECO:0000256" key="8">
    <source>
        <dbReference type="SAM" id="MobiDB-lite"/>
    </source>
</evidence>
<keyword evidence="11" id="KW-1185">Reference proteome</keyword>
<dbReference type="SUPFAM" id="SSF103506">
    <property type="entry name" value="Mitochondrial carrier"/>
    <property type="match status" value="1"/>
</dbReference>
<keyword evidence="3" id="KW-0999">Mitochondrion inner membrane</keyword>
<name>A0A2J6RXI5_HYAVF</name>
<evidence type="ECO:0000256" key="5">
    <source>
        <dbReference type="ARBA" id="ARBA00023136"/>
    </source>
</evidence>
<dbReference type="PANTHER" id="PTHR47567">
    <property type="entry name" value="MITOCHONDRIAL SUBSTRATE/SOLUTE CARRIER"/>
    <property type="match status" value="1"/>
</dbReference>
<feature type="transmembrane region" description="Helical" evidence="9">
    <location>
        <begin position="89"/>
        <end position="107"/>
    </location>
</feature>
<reference evidence="10 11" key="1">
    <citation type="submission" date="2016-04" db="EMBL/GenBank/DDBJ databases">
        <title>A degradative enzymes factory behind the ericoid mycorrhizal symbiosis.</title>
        <authorList>
            <consortium name="DOE Joint Genome Institute"/>
            <person name="Martino E."/>
            <person name="Morin E."/>
            <person name="Grelet G."/>
            <person name="Kuo A."/>
            <person name="Kohler A."/>
            <person name="Daghino S."/>
            <person name="Barry K."/>
            <person name="Choi C."/>
            <person name="Cichocki N."/>
            <person name="Clum A."/>
            <person name="Copeland A."/>
            <person name="Hainaut M."/>
            <person name="Haridas S."/>
            <person name="Labutti K."/>
            <person name="Lindquist E."/>
            <person name="Lipzen A."/>
            <person name="Khouja H.-R."/>
            <person name="Murat C."/>
            <person name="Ohm R."/>
            <person name="Olson A."/>
            <person name="Spatafora J."/>
            <person name="Veneault-Fourrey C."/>
            <person name="Henrissat B."/>
            <person name="Grigoriev I."/>
            <person name="Martin F."/>
            <person name="Perotto S."/>
        </authorList>
    </citation>
    <scope>NUCLEOTIDE SEQUENCE [LARGE SCALE GENOMIC DNA]</scope>
    <source>
        <strain evidence="10 11">F</strain>
    </source>
</reference>
<dbReference type="InterPro" id="IPR018108">
    <property type="entry name" value="MCP_transmembrane"/>
</dbReference>
<accession>A0A2J6RXI5</accession>
<feature type="region of interest" description="Disordered" evidence="8">
    <location>
        <begin position="1"/>
        <end position="41"/>
    </location>
</feature>
<organism evidence="10 11">
    <name type="scientific">Hyaloscypha variabilis (strain UAMH 11265 / GT02V1 / F)</name>
    <name type="common">Meliniomyces variabilis</name>
    <dbReference type="NCBI Taxonomy" id="1149755"/>
    <lineage>
        <taxon>Eukaryota</taxon>
        <taxon>Fungi</taxon>
        <taxon>Dikarya</taxon>
        <taxon>Ascomycota</taxon>
        <taxon>Pezizomycotina</taxon>
        <taxon>Leotiomycetes</taxon>
        <taxon>Helotiales</taxon>
        <taxon>Hyaloscyphaceae</taxon>
        <taxon>Hyaloscypha</taxon>
        <taxon>Hyaloscypha variabilis</taxon>
    </lineage>
</organism>
<dbReference type="PANTHER" id="PTHR47567:SF1">
    <property type="entry name" value="NAD-DEPENDENT EPIMERASE_DEHYDRATASE DOMAIN-CONTAINING PROTEIN"/>
    <property type="match status" value="1"/>
</dbReference>
<dbReference type="GO" id="GO:0016020">
    <property type="term" value="C:membrane"/>
    <property type="evidence" value="ECO:0007669"/>
    <property type="project" value="UniProtKB-SubCell"/>
</dbReference>
<dbReference type="Gene3D" id="1.50.40.10">
    <property type="entry name" value="Mitochondrial carrier domain"/>
    <property type="match status" value="1"/>
</dbReference>
<comment type="subcellular location">
    <subcellularLocation>
        <location evidence="1">Membrane</location>
        <topology evidence="1">Multi-pass membrane protein</topology>
    </subcellularLocation>
</comment>
<feature type="repeat" description="Solcar" evidence="6">
    <location>
        <begin position="176"/>
        <end position="256"/>
    </location>
</feature>
<keyword evidence="2 6" id="KW-0812">Transmembrane</keyword>
<evidence type="ECO:0000256" key="7">
    <source>
        <dbReference type="RuleBase" id="RU000488"/>
    </source>
</evidence>
<feature type="transmembrane region" description="Helical" evidence="9">
    <location>
        <begin position="227"/>
        <end position="246"/>
    </location>
</feature>
<protein>
    <submittedName>
        <fullName evidence="10">Mitochondrial carrier protein</fullName>
    </submittedName>
</protein>
<keyword evidence="3" id="KW-0496">Mitochondrion</keyword>
<evidence type="ECO:0000256" key="2">
    <source>
        <dbReference type="ARBA" id="ARBA00022692"/>
    </source>
</evidence>
<dbReference type="Pfam" id="PF00153">
    <property type="entry name" value="Mito_carr"/>
    <property type="match status" value="1"/>
</dbReference>
<evidence type="ECO:0000313" key="10">
    <source>
        <dbReference type="EMBL" id="PMD43217.1"/>
    </source>
</evidence>
<dbReference type="OrthoDB" id="409948at2759"/>
<gene>
    <name evidence="10" type="ORF">L207DRAFT_526413</name>
</gene>
<keyword evidence="5 6" id="KW-0472">Membrane</keyword>
<dbReference type="AlphaFoldDB" id="A0A2J6RXI5"/>
<evidence type="ECO:0000313" key="11">
    <source>
        <dbReference type="Proteomes" id="UP000235786"/>
    </source>
</evidence>
<dbReference type="Proteomes" id="UP000235786">
    <property type="component" value="Unassembled WGS sequence"/>
</dbReference>
<keyword evidence="4 9" id="KW-1133">Transmembrane helix</keyword>
<evidence type="ECO:0000256" key="6">
    <source>
        <dbReference type="PROSITE-ProRule" id="PRU00282"/>
    </source>
</evidence>
<dbReference type="EMBL" id="KZ613942">
    <property type="protein sequence ID" value="PMD43217.1"/>
    <property type="molecule type" value="Genomic_DNA"/>
</dbReference>
<keyword evidence="7" id="KW-0813">Transport</keyword>
<dbReference type="PROSITE" id="PS50920">
    <property type="entry name" value="SOLCAR"/>
    <property type="match status" value="1"/>
</dbReference>
<dbReference type="InterPro" id="IPR023395">
    <property type="entry name" value="MCP_dom_sf"/>
</dbReference>